<evidence type="ECO:0000313" key="2">
    <source>
        <dbReference type="Proteomes" id="UP001157006"/>
    </source>
</evidence>
<protein>
    <recommendedName>
        <fullName evidence="3">Reverse transcriptase domain-containing protein</fullName>
    </recommendedName>
</protein>
<reference evidence="1 2" key="1">
    <citation type="submission" date="2023-01" db="EMBL/GenBank/DDBJ databases">
        <authorList>
            <person name="Kreplak J."/>
        </authorList>
    </citation>
    <scope>NUCLEOTIDE SEQUENCE [LARGE SCALE GENOMIC DNA]</scope>
</reference>
<organism evidence="1 2">
    <name type="scientific">Vicia faba</name>
    <name type="common">Broad bean</name>
    <name type="synonym">Faba vulgaris</name>
    <dbReference type="NCBI Taxonomy" id="3906"/>
    <lineage>
        <taxon>Eukaryota</taxon>
        <taxon>Viridiplantae</taxon>
        <taxon>Streptophyta</taxon>
        <taxon>Embryophyta</taxon>
        <taxon>Tracheophyta</taxon>
        <taxon>Spermatophyta</taxon>
        <taxon>Magnoliopsida</taxon>
        <taxon>eudicotyledons</taxon>
        <taxon>Gunneridae</taxon>
        <taxon>Pentapetalae</taxon>
        <taxon>rosids</taxon>
        <taxon>fabids</taxon>
        <taxon>Fabales</taxon>
        <taxon>Fabaceae</taxon>
        <taxon>Papilionoideae</taxon>
        <taxon>50 kb inversion clade</taxon>
        <taxon>NPAAA clade</taxon>
        <taxon>Hologalegina</taxon>
        <taxon>IRL clade</taxon>
        <taxon>Fabeae</taxon>
        <taxon>Vicia</taxon>
    </lineage>
</organism>
<dbReference type="EMBL" id="OX451736">
    <property type="protein sequence ID" value="CAI8588215.1"/>
    <property type="molecule type" value="Genomic_DNA"/>
</dbReference>
<keyword evidence="2" id="KW-1185">Reference proteome</keyword>
<evidence type="ECO:0008006" key="3">
    <source>
        <dbReference type="Google" id="ProtNLM"/>
    </source>
</evidence>
<accession>A0AAV0YQ15</accession>
<sequence>MKAVTTVSYKFSSNGRYTGIMEAQIGLRQGDPMYPYLFVIIIEYLHRIMAKMQENMDFNHHAKCEKLKVTHLAFADDLLMFSRGGLQICSDYDESFQQLHEFYRFAN</sequence>
<name>A0AAV0YQ15_VICFA</name>
<gene>
    <name evidence="1" type="ORF">VFH_I337200</name>
</gene>
<evidence type="ECO:0000313" key="1">
    <source>
        <dbReference type="EMBL" id="CAI8588215.1"/>
    </source>
</evidence>
<dbReference type="AlphaFoldDB" id="A0AAV0YQ15"/>
<proteinExistence type="predicted"/>
<dbReference type="Proteomes" id="UP001157006">
    <property type="component" value="Chromosome 1L"/>
</dbReference>